<dbReference type="SUPFAM" id="SSF102110">
    <property type="entry name" value="(2r)-phospho-3-sulfolactate synthase ComA"/>
    <property type="match status" value="1"/>
</dbReference>
<evidence type="ECO:0000313" key="3">
    <source>
        <dbReference type="Proteomes" id="UP000037175"/>
    </source>
</evidence>
<name>A0A0L6W603_9FIRM</name>
<dbReference type="Pfam" id="PF02679">
    <property type="entry name" value="ComA"/>
    <property type="match status" value="1"/>
</dbReference>
<evidence type="ECO:0000313" key="2">
    <source>
        <dbReference type="EMBL" id="KNZ70818.1"/>
    </source>
</evidence>
<dbReference type="PANTHER" id="PTHR48413:SF1">
    <property type="entry name" value="PROTEIN HEAT-STRESS-ASSOCIATED 32"/>
    <property type="match status" value="1"/>
</dbReference>
<dbReference type="InterPro" id="IPR036112">
    <property type="entry name" value="ComA_synth_sf"/>
</dbReference>
<dbReference type="InterPro" id="IPR003830">
    <property type="entry name" value="ComA_synth"/>
</dbReference>
<organism evidence="2 3">
    <name type="scientific">Thermincola ferriacetica</name>
    <dbReference type="NCBI Taxonomy" id="281456"/>
    <lineage>
        <taxon>Bacteria</taxon>
        <taxon>Bacillati</taxon>
        <taxon>Bacillota</taxon>
        <taxon>Clostridia</taxon>
        <taxon>Eubacteriales</taxon>
        <taxon>Thermincolaceae</taxon>
        <taxon>Thermincola</taxon>
    </lineage>
</organism>
<reference evidence="3" key="1">
    <citation type="submission" date="2015-07" db="EMBL/GenBank/DDBJ databases">
        <title>Complete Genome of Thermincola ferriacetica strain Z-0001T.</title>
        <authorList>
            <person name="Lusk B."/>
            <person name="Badalamenti J.P."/>
            <person name="Parameswaran P."/>
            <person name="Bond D.R."/>
            <person name="Torres C.I."/>
        </authorList>
    </citation>
    <scope>NUCLEOTIDE SEQUENCE [LARGE SCALE GENOMIC DNA]</scope>
    <source>
        <strain evidence="3">Z-0001</strain>
    </source>
</reference>
<dbReference type="Gene3D" id="3.20.20.70">
    <property type="entry name" value="Aldolase class I"/>
    <property type="match status" value="1"/>
</dbReference>
<evidence type="ECO:0000256" key="1">
    <source>
        <dbReference type="ARBA" id="ARBA00010424"/>
    </source>
</evidence>
<keyword evidence="3" id="KW-1185">Reference proteome</keyword>
<comment type="similarity">
    <text evidence="1">Belongs to the phosphosulfolactate synthase family.</text>
</comment>
<comment type="caution">
    <text evidence="2">The sequence shown here is derived from an EMBL/GenBank/DDBJ whole genome shotgun (WGS) entry which is preliminary data.</text>
</comment>
<dbReference type="Proteomes" id="UP000037175">
    <property type="component" value="Unassembled WGS sequence"/>
</dbReference>
<dbReference type="RefSeq" id="WP_052216719.1">
    <property type="nucleotide sequence ID" value="NZ_LGTE01000002.1"/>
</dbReference>
<accession>A0A0L6W603</accession>
<dbReference type="EMBL" id="LGTE01000002">
    <property type="protein sequence ID" value="KNZ70818.1"/>
    <property type="molecule type" value="Genomic_DNA"/>
</dbReference>
<dbReference type="InterPro" id="IPR013785">
    <property type="entry name" value="Aldolase_TIM"/>
</dbReference>
<sequence length="277" mass="31071">MDGPEKKKAWSEVVDFPIPGRTNKPRIKGLTMVIDKGLGLVSTEELLNVAGDYIDYLKLGFGTSALYDEDVLVKKISLVRSCGADIYPGGTFFEVAWLQNKVKDYLKYAWHLGFSAIEISDGTVDMGYEVKRNFIVMAKDMGFKVITEVGKKDLRDMPDLNKFIRQVKKELDSEADLVIIEGRESGKGIGLYDARGNIRKDDFAELLLNTYKMEKIMWEAPLKKQQQEFITLFGPNVNLGNVAINEILALEALRVGMRGDTLKNTLSAGEFLQCVLI</sequence>
<protein>
    <submittedName>
        <fullName evidence="2">Phosphosulfolactate synthase</fullName>
    </submittedName>
</protein>
<dbReference type="PATRIC" id="fig|281456.6.peg.527"/>
<dbReference type="PANTHER" id="PTHR48413">
    <property type="match status" value="1"/>
</dbReference>
<gene>
    <name evidence="2" type="ORF">Tfer_0497</name>
</gene>
<dbReference type="AlphaFoldDB" id="A0A0L6W603"/>
<proteinExistence type="inferred from homology"/>